<dbReference type="Gene3D" id="3.30.160.60">
    <property type="entry name" value="Classic Zinc Finger"/>
    <property type="match status" value="1"/>
</dbReference>
<protein>
    <recommendedName>
        <fullName evidence="15">E3 ubiquitin-protein ligase TRIM38</fullName>
        <ecNumber evidence="5">2.3.2.27</ecNumber>
    </recommendedName>
    <alternativeName>
        <fullName evidence="16">Tripartite motif-containing protein 38</fullName>
    </alternativeName>
</protein>
<dbReference type="GO" id="GO:1903900">
    <property type="term" value="P:regulation of viral life cycle"/>
    <property type="evidence" value="ECO:0007669"/>
    <property type="project" value="UniProtKB-ARBA"/>
</dbReference>
<feature type="domain" description="B30.2/SPRY" evidence="21">
    <location>
        <begin position="273"/>
        <end position="464"/>
    </location>
</feature>
<dbReference type="InterPro" id="IPR050143">
    <property type="entry name" value="TRIM/RBCC"/>
</dbReference>
<dbReference type="InterPro" id="IPR003877">
    <property type="entry name" value="SPRY_dom"/>
</dbReference>
<dbReference type="InterPro" id="IPR003879">
    <property type="entry name" value="Butyrophylin_SPRY"/>
</dbReference>
<dbReference type="GO" id="GO:0048524">
    <property type="term" value="P:positive regulation of viral process"/>
    <property type="evidence" value="ECO:0007669"/>
    <property type="project" value="UniProtKB-ARBA"/>
</dbReference>
<dbReference type="CDD" id="cd19761">
    <property type="entry name" value="Bbox2_TRIM5-like"/>
    <property type="match status" value="1"/>
</dbReference>
<reference evidence="22" key="1">
    <citation type="journal article" date="2010" name="Nature">
        <title>The sequence and de novo assembly of the giant panda genome.</title>
        <authorList>
            <person name="Li R."/>
            <person name="Fan W."/>
            <person name="Tian G."/>
            <person name="Zhu H."/>
            <person name="He L."/>
            <person name="Cai J."/>
            <person name="Huang Q."/>
            <person name="Cai Q."/>
            <person name="Li B."/>
            <person name="Bai Y."/>
            <person name="Zhang Z."/>
            <person name="Zhang Y."/>
            <person name="Wang W."/>
            <person name="Li J."/>
            <person name="Wei F."/>
            <person name="Li H."/>
            <person name="Jian M."/>
            <person name="Li J."/>
            <person name="Zhang Z."/>
            <person name="Nielsen R."/>
            <person name="Li D."/>
            <person name="Gu W."/>
            <person name="Yang Z."/>
            <person name="Xuan Z."/>
            <person name="Ryder O.A."/>
            <person name="Leung F.C."/>
            <person name="Zhou Y."/>
            <person name="Cao J."/>
            <person name="Sun X."/>
            <person name="Fu Y."/>
            <person name="Fang X."/>
            <person name="Guo X."/>
            <person name="Wang B."/>
            <person name="Hou R."/>
            <person name="Shen F."/>
            <person name="Mu B."/>
            <person name="Ni P."/>
            <person name="Lin R."/>
            <person name="Qian W."/>
            <person name="Wang G."/>
            <person name="Yu C."/>
            <person name="Nie W."/>
            <person name="Wang J."/>
            <person name="Wu Z."/>
            <person name="Liang H."/>
            <person name="Min J."/>
            <person name="Wu Q."/>
            <person name="Cheng S."/>
            <person name="Ruan J."/>
            <person name="Wang M."/>
            <person name="Shi Z."/>
            <person name="Wen M."/>
            <person name="Liu B."/>
            <person name="Ren X."/>
            <person name="Zheng H."/>
            <person name="Dong D."/>
            <person name="Cook K."/>
            <person name="Shan G."/>
            <person name="Zhang H."/>
            <person name="Kosiol C."/>
            <person name="Xie X."/>
            <person name="Lu Z."/>
            <person name="Zheng H."/>
            <person name="Li Y."/>
            <person name="Steiner C.C."/>
            <person name="Lam T.T."/>
            <person name="Lin S."/>
            <person name="Zhang Q."/>
            <person name="Li G."/>
            <person name="Tian J."/>
            <person name="Gong T."/>
            <person name="Liu H."/>
            <person name="Zhang D."/>
            <person name="Fang L."/>
            <person name="Ye C."/>
            <person name="Zhang J."/>
            <person name="Hu W."/>
            <person name="Xu A."/>
            <person name="Ren Y."/>
            <person name="Zhang G."/>
            <person name="Bruford M.W."/>
            <person name="Li Q."/>
            <person name="Ma L."/>
            <person name="Guo Y."/>
            <person name="An N."/>
            <person name="Hu Y."/>
            <person name="Zheng Y."/>
            <person name="Shi Y."/>
            <person name="Li Z."/>
            <person name="Liu Q."/>
            <person name="Chen Y."/>
            <person name="Zhao J."/>
            <person name="Qu N."/>
            <person name="Zhao S."/>
            <person name="Tian F."/>
            <person name="Wang X."/>
            <person name="Wang H."/>
            <person name="Xu L."/>
            <person name="Liu X."/>
            <person name="Vinar T."/>
            <person name="Wang Y."/>
            <person name="Lam T.W."/>
            <person name="Yiu S.M."/>
            <person name="Liu S."/>
            <person name="Zhang H."/>
            <person name="Li D."/>
            <person name="Huang Y."/>
            <person name="Wang X."/>
            <person name="Yang G."/>
            <person name="Jiang Z."/>
            <person name="Wang J."/>
            <person name="Qin N."/>
            <person name="Li L."/>
            <person name="Li J."/>
            <person name="Bolund L."/>
            <person name="Kristiansen K."/>
            <person name="Wong G.K."/>
            <person name="Olson M."/>
            <person name="Zhang X."/>
            <person name="Li S."/>
            <person name="Yang H."/>
            <person name="Wang J."/>
            <person name="Wang J."/>
        </authorList>
    </citation>
    <scope>NUCLEOTIDE SEQUENCE [LARGE SCALE GENOMIC DNA]</scope>
</reference>
<evidence type="ECO:0000256" key="3">
    <source>
        <dbReference type="ARBA" id="ARBA00004718"/>
    </source>
</evidence>
<dbReference type="Pfam" id="PF00643">
    <property type="entry name" value="zf-B_box"/>
    <property type="match status" value="1"/>
</dbReference>
<dbReference type="GO" id="GO:0061630">
    <property type="term" value="F:ubiquitin protein ligase activity"/>
    <property type="evidence" value="ECO:0007669"/>
    <property type="project" value="UniProtKB-EC"/>
</dbReference>
<evidence type="ECO:0000256" key="10">
    <source>
        <dbReference type="ARBA" id="ARBA00022771"/>
    </source>
</evidence>
<comment type="pathway">
    <text evidence="3">Protein modification; protein sumoylation.</text>
</comment>
<name>D2I076_AILME</name>
<gene>
    <name evidence="22" type="ORF">PANDA_018534</name>
</gene>
<dbReference type="SMART" id="SM00184">
    <property type="entry name" value="RING"/>
    <property type="match status" value="1"/>
</dbReference>
<dbReference type="Pfam" id="PF15227">
    <property type="entry name" value="zf-C3HC4_4"/>
    <property type="match status" value="1"/>
</dbReference>
<dbReference type="GO" id="GO:0008270">
    <property type="term" value="F:zinc ion binding"/>
    <property type="evidence" value="ECO:0007669"/>
    <property type="project" value="UniProtKB-KW"/>
</dbReference>
<comment type="subcellular location">
    <subcellularLocation>
        <location evidence="2">Cytoplasm</location>
    </subcellularLocation>
</comment>
<dbReference type="InterPro" id="IPR000315">
    <property type="entry name" value="Znf_B-box"/>
</dbReference>
<dbReference type="PROSITE" id="PS00518">
    <property type="entry name" value="ZF_RING_1"/>
    <property type="match status" value="1"/>
</dbReference>
<evidence type="ECO:0000256" key="9">
    <source>
        <dbReference type="ARBA" id="ARBA00022723"/>
    </source>
</evidence>
<feature type="domain" description="RING-type" evidence="19">
    <location>
        <begin position="15"/>
        <end position="62"/>
    </location>
</feature>
<evidence type="ECO:0000256" key="6">
    <source>
        <dbReference type="ARBA" id="ARBA00022490"/>
    </source>
</evidence>
<dbReference type="SMART" id="SM00449">
    <property type="entry name" value="SPRY"/>
    <property type="match status" value="1"/>
</dbReference>
<dbReference type="InterPro" id="IPR001841">
    <property type="entry name" value="Znf_RING"/>
</dbReference>
<dbReference type="EMBL" id="GL193874">
    <property type="protein sequence ID" value="EFB20843.1"/>
    <property type="molecule type" value="Genomic_DNA"/>
</dbReference>
<dbReference type="SUPFAM" id="SSF49899">
    <property type="entry name" value="Concanavalin A-like lectins/glucanases"/>
    <property type="match status" value="1"/>
</dbReference>
<keyword evidence="12" id="KW-0862">Zinc</keyword>
<keyword evidence="8" id="KW-0808">Transferase</keyword>
<dbReference type="SUPFAM" id="SSF57850">
    <property type="entry name" value="RING/U-box"/>
    <property type="match status" value="1"/>
</dbReference>
<dbReference type="PROSITE" id="PS50188">
    <property type="entry name" value="B302_SPRY"/>
    <property type="match status" value="1"/>
</dbReference>
<feature type="domain" description="B box-type" evidence="20">
    <location>
        <begin position="87"/>
        <end position="128"/>
    </location>
</feature>
<evidence type="ECO:0000256" key="2">
    <source>
        <dbReference type="ARBA" id="ARBA00004496"/>
    </source>
</evidence>
<evidence type="ECO:0000259" key="21">
    <source>
        <dbReference type="PROSITE" id="PS50188"/>
    </source>
</evidence>
<evidence type="ECO:0000313" key="22">
    <source>
        <dbReference type="EMBL" id="EFB20843.1"/>
    </source>
</evidence>
<evidence type="ECO:0000256" key="16">
    <source>
        <dbReference type="ARBA" id="ARBA00076822"/>
    </source>
</evidence>
<dbReference type="PRINTS" id="PR01407">
    <property type="entry name" value="BUTYPHLNCDUF"/>
</dbReference>
<dbReference type="Pfam" id="PF00622">
    <property type="entry name" value="SPRY"/>
    <property type="match status" value="1"/>
</dbReference>
<keyword evidence="13" id="KW-0391">Immunity</keyword>
<feature type="coiled-coil region" evidence="18">
    <location>
        <begin position="201"/>
        <end position="235"/>
    </location>
</feature>
<dbReference type="InterPro" id="IPR006574">
    <property type="entry name" value="PRY"/>
</dbReference>
<evidence type="ECO:0000256" key="18">
    <source>
        <dbReference type="SAM" id="Coils"/>
    </source>
</evidence>
<dbReference type="GO" id="GO:0005737">
    <property type="term" value="C:cytoplasm"/>
    <property type="evidence" value="ECO:0007669"/>
    <property type="project" value="UniProtKB-SubCell"/>
</dbReference>
<sequence>AMASATKKMKEEATCAICLFLMTEPVSISCGHSYCKLCIRNFLENLGPAETQSNVFSCPQCRAPFQLASLRPNKQLGSLIEAIKEMEHEMSCEEHGERLHLFCEDESQLICWRCERSPRHTGHRTALIEEVCQDYKEKLQNAVTNLRQLEEECMNLKVFTAKQISEWNEKIEIQKQKIQSDFKNLQSFLQEEKKYHLWRLEKEKEQTLKRLRADEATLEQKSQELKSHILELEEKCQGSAQKLLQSLASACSRSWAMTLERQEAHSLELHTVCNVSELYFDVKKMLRSYQVNVTLDPDTAHRELILSEDRRQVIRGFLQENLDNSSKRFSILPCILGCEGFTSGRHYFEVDVGEGTGWDLGVCLDNVHRDVGVIQKPQSGFWAIRLCKKKGYLALTSPITSLYLGEKPLVVGIFLDCDVGVVSFYNMTTGSHIFTFPKASFSDTLRPYFRVYQHSPLFLPSPDE</sequence>
<dbReference type="Gene3D" id="2.60.120.920">
    <property type="match status" value="1"/>
</dbReference>
<dbReference type="InterPro" id="IPR035790">
    <property type="entry name" value="SPRY/PRY_TRIM38"/>
</dbReference>
<comment type="pathway">
    <text evidence="4">Protein modification; protein ubiquitination.</text>
</comment>
<dbReference type="SMART" id="SM00589">
    <property type="entry name" value="PRY"/>
    <property type="match status" value="1"/>
</dbReference>
<feature type="non-terminal residue" evidence="22">
    <location>
        <position position="464"/>
    </location>
</feature>
<accession>D2I076</accession>
<proteinExistence type="predicted"/>
<evidence type="ECO:0000256" key="17">
    <source>
        <dbReference type="PROSITE-ProRule" id="PRU00024"/>
    </source>
</evidence>
<dbReference type="CDD" id="cd16600">
    <property type="entry name" value="RING-HC_TRIM38_C-IV"/>
    <property type="match status" value="1"/>
</dbReference>
<dbReference type="PROSITE" id="PS50119">
    <property type="entry name" value="ZF_BBOX"/>
    <property type="match status" value="1"/>
</dbReference>
<dbReference type="InterPro" id="IPR017907">
    <property type="entry name" value="Znf_RING_CS"/>
</dbReference>
<dbReference type="EC" id="2.3.2.27" evidence="5"/>
<dbReference type="InterPro" id="IPR013083">
    <property type="entry name" value="Znf_RING/FYVE/PHD"/>
</dbReference>
<dbReference type="InterPro" id="IPR001870">
    <property type="entry name" value="B30.2/SPRY"/>
</dbReference>
<keyword evidence="9" id="KW-0479">Metal-binding</keyword>
<comment type="subunit">
    <text evidence="14">Interacts (via B30.2/SPRY domain) with TAB2 and TAB3.</text>
</comment>
<dbReference type="Pfam" id="PF13765">
    <property type="entry name" value="PRY"/>
    <property type="match status" value="1"/>
</dbReference>
<evidence type="ECO:0000256" key="7">
    <source>
        <dbReference type="ARBA" id="ARBA00022588"/>
    </source>
</evidence>
<dbReference type="InParanoid" id="D2I076"/>
<dbReference type="FunFam" id="2.60.120.920:FF:000072">
    <property type="entry name" value="Tripartite motif containing 38"/>
    <property type="match status" value="1"/>
</dbReference>
<feature type="coiled-coil region" evidence="18">
    <location>
        <begin position="132"/>
        <end position="159"/>
    </location>
</feature>
<evidence type="ECO:0000256" key="4">
    <source>
        <dbReference type="ARBA" id="ARBA00004906"/>
    </source>
</evidence>
<evidence type="ECO:0000256" key="5">
    <source>
        <dbReference type="ARBA" id="ARBA00012483"/>
    </source>
</evidence>
<evidence type="ECO:0000256" key="1">
    <source>
        <dbReference type="ARBA" id="ARBA00000900"/>
    </source>
</evidence>
<evidence type="ECO:0000259" key="19">
    <source>
        <dbReference type="PROSITE" id="PS50089"/>
    </source>
</evidence>
<dbReference type="CDD" id="cd15815">
    <property type="entry name" value="SPRY_PRY_TRIM38"/>
    <property type="match status" value="1"/>
</dbReference>
<dbReference type="InterPro" id="IPR013320">
    <property type="entry name" value="ConA-like_dom_sf"/>
</dbReference>
<dbReference type="InterPro" id="IPR043136">
    <property type="entry name" value="B30.2/SPRY_sf"/>
</dbReference>
<dbReference type="SUPFAM" id="SSF57845">
    <property type="entry name" value="B-box zinc-binding domain"/>
    <property type="match status" value="1"/>
</dbReference>
<organism evidence="22">
    <name type="scientific">Ailuropoda melanoleuca</name>
    <name type="common">Giant panda</name>
    <dbReference type="NCBI Taxonomy" id="9646"/>
    <lineage>
        <taxon>Eukaryota</taxon>
        <taxon>Metazoa</taxon>
        <taxon>Chordata</taxon>
        <taxon>Craniata</taxon>
        <taxon>Vertebrata</taxon>
        <taxon>Euteleostomi</taxon>
        <taxon>Mammalia</taxon>
        <taxon>Eutheria</taxon>
        <taxon>Laurasiatheria</taxon>
        <taxon>Carnivora</taxon>
        <taxon>Caniformia</taxon>
        <taxon>Ursidae</taxon>
        <taxon>Ailuropoda</taxon>
    </lineage>
</organism>
<dbReference type="GO" id="GO:0045087">
    <property type="term" value="P:innate immune response"/>
    <property type="evidence" value="ECO:0007669"/>
    <property type="project" value="UniProtKB-KW"/>
</dbReference>
<keyword evidence="18" id="KW-0175">Coiled coil</keyword>
<comment type="catalytic activity">
    <reaction evidence="1">
        <text>S-ubiquitinyl-[E2 ubiquitin-conjugating enzyme]-L-cysteine + [acceptor protein]-L-lysine = [E2 ubiquitin-conjugating enzyme]-L-cysteine + N(6)-ubiquitinyl-[acceptor protein]-L-lysine.</text>
        <dbReference type="EC" id="2.3.2.27"/>
    </reaction>
</comment>
<evidence type="ECO:0000256" key="11">
    <source>
        <dbReference type="ARBA" id="ARBA00022786"/>
    </source>
</evidence>
<evidence type="ECO:0000256" key="15">
    <source>
        <dbReference type="ARBA" id="ARBA00073071"/>
    </source>
</evidence>
<evidence type="ECO:0000256" key="8">
    <source>
        <dbReference type="ARBA" id="ARBA00022679"/>
    </source>
</evidence>
<dbReference type="Gene3D" id="3.30.40.10">
    <property type="entry name" value="Zinc/RING finger domain, C3HC4 (zinc finger)"/>
    <property type="match status" value="1"/>
</dbReference>
<evidence type="ECO:0000259" key="20">
    <source>
        <dbReference type="PROSITE" id="PS50119"/>
    </source>
</evidence>
<feature type="non-terminal residue" evidence="22">
    <location>
        <position position="1"/>
    </location>
</feature>
<dbReference type="PANTHER" id="PTHR24103">
    <property type="entry name" value="E3 UBIQUITIN-PROTEIN LIGASE TRIM"/>
    <property type="match status" value="1"/>
</dbReference>
<evidence type="ECO:0000256" key="14">
    <source>
        <dbReference type="ARBA" id="ARBA00066102"/>
    </source>
</evidence>
<keyword evidence="7" id="KW-0399">Innate immunity</keyword>
<dbReference type="GO" id="GO:0010468">
    <property type="term" value="P:regulation of gene expression"/>
    <property type="evidence" value="ECO:0007669"/>
    <property type="project" value="UniProtKB-ARBA"/>
</dbReference>
<dbReference type="AlphaFoldDB" id="D2I076"/>
<evidence type="ECO:0000256" key="12">
    <source>
        <dbReference type="ARBA" id="ARBA00022833"/>
    </source>
</evidence>
<keyword evidence="11" id="KW-0833">Ubl conjugation pathway</keyword>
<keyword evidence="6" id="KW-0963">Cytoplasm</keyword>
<keyword evidence="10 17" id="KW-0863">Zinc-finger</keyword>
<dbReference type="PROSITE" id="PS50089">
    <property type="entry name" value="ZF_RING_2"/>
    <property type="match status" value="1"/>
</dbReference>
<evidence type="ECO:0000256" key="13">
    <source>
        <dbReference type="ARBA" id="ARBA00022859"/>
    </source>
</evidence>
<dbReference type="SMART" id="SM00336">
    <property type="entry name" value="BBOX"/>
    <property type="match status" value="1"/>
</dbReference>